<evidence type="ECO:0000313" key="3">
    <source>
        <dbReference type="EMBL" id="GIY80754.1"/>
    </source>
</evidence>
<evidence type="ECO:0000256" key="2">
    <source>
        <dbReference type="SAM" id="Phobius"/>
    </source>
</evidence>
<feature type="compositionally biased region" description="Polar residues" evidence="1">
    <location>
        <begin position="1"/>
        <end position="14"/>
    </location>
</feature>
<evidence type="ECO:0000313" key="4">
    <source>
        <dbReference type="Proteomes" id="UP001054945"/>
    </source>
</evidence>
<proteinExistence type="predicted"/>
<accession>A0AAV4WEW1</accession>
<sequence length="196" mass="22096">MANSAETVQPSITTGRNRRGGRIFPGKGKRYGNPGKRCDFDSSSPSRLNDLQLRGSCPGKRLLFPAFLCRKRCLSTSRRWFYGPKNGLVAICYSAMSKVSAIFPEIPRKLSGRQIRQKPCTTDNHWKKQERGGGEGAFFQEKLRGSCPRKWLLFPDFSVVYAAFLLLSGGFMAQRMASWPCAIPLCRKFQLSSWCL</sequence>
<keyword evidence="2" id="KW-1133">Transmembrane helix</keyword>
<dbReference type="EMBL" id="BPLR01016050">
    <property type="protein sequence ID" value="GIY80754.1"/>
    <property type="molecule type" value="Genomic_DNA"/>
</dbReference>
<gene>
    <name evidence="3" type="ORF">CEXT_460191</name>
</gene>
<feature type="region of interest" description="Disordered" evidence="1">
    <location>
        <begin position="1"/>
        <end position="44"/>
    </location>
</feature>
<keyword evidence="2" id="KW-0472">Membrane</keyword>
<comment type="caution">
    <text evidence="3">The sequence shown here is derived from an EMBL/GenBank/DDBJ whole genome shotgun (WGS) entry which is preliminary data.</text>
</comment>
<dbReference type="Proteomes" id="UP001054945">
    <property type="component" value="Unassembled WGS sequence"/>
</dbReference>
<feature type="transmembrane region" description="Helical" evidence="2">
    <location>
        <begin position="151"/>
        <end position="173"/>
    </location>
</feature>
<protein>
    <submittedName>
        <fullName evidence="3">Uncharacterized protein</fullName>
    </submittedName>
</protein>
<dbReference type="AlphaFoldDB" id="A0AAV4WEW1"/>
<name>A0AAV4WEW1_CAEEX</name>
<reference evidence="3 4" key="1">
    <citation type="submission" date="2021-06" db="EMBL/GenBank/DDBJ databases">
        <title>Caerostris extrusa draft genome.</title>
        <authorList>
            <person name="Kono N."/>
            <person name="Arakawa K."/>
        </authorList>
    </citation>
    <scope>NUCLEOTIDE SEQUENCE [LARGE SCALE GENOMIC DNA]</scope>
</reference>
<keyword evidence="2" id="KW-0812">Transmembrane</keyword>
<keyword evidence="4" id="KW-1185">Reference proteome</keyword>
<organism evidence="3 4">
    <name type="scientific">Caerostris extrusa</name>
    <name type="common">Bark spider</name>
    <name type="synonym">Caerostris bankana</name>
    <dbReference type="NCBI Taxonomy" id="172846"/>
    <lineage>
        <taxon>Eukaryota</taxon>
        <taxon>Metazoa</taxon>
        <taxon>Ecdysozoa</taxon>
        <taxon>Arthropoda</taxon>
        <taxon>Chelicerata</taxon>
        <taxon>Arachnida</taxon>
        <taxon>Araneae</taxon>
        <taxon>Araneomorphae</taxon>
        <taxon>Entelegynae</taxon>
        <taxon>Araneoidea</taxon>
        <taxon>Araneidae</taxon>
        <taxon>Caerostris</taxon>
    </lineage>
</organism>
<evidence type="ECO:0000256" key="1">
    <source>
        <dbReference type="SAM" id="MobiDB-lite"/>
    </source>
</evidence>